<sequence>MTTRRPWRLVIATLLVVGTVGCDAGPGATTAEPDRTAALTYGTGPVRDGSVTYQPDVVLVEGGPAVIRSASGNGLTWTIDGRARGADGIAVGRVVYVTSRAVGRVVDLRPVGGDLAVTLAPVTLTEVFRDAHFTFDREVDEDALRYQEVPDPPGAVTVPTGAARSDGLVAVRPIRLAAPGGDLPPVREGNATVGVAGWEAQPYRNPGVFGLKFGRQAGDALKVFVDVAVKTDKPRVRHDVRIAGGLVDPSSTVALDGLRGIAVSISAGAANGADDNRKIRFEVPIEMTAPVPGTPFAFSTSWKIIVATALSGRNTTVTAGGEWRVDGAVGLVRGKPATPGFSVTKSILDSIGGLSVGVSGVAVAIEFKVQLGVGVPGALAGPYVKLVVDVGVTNGSALGAPVARCVGATLDGRVGAGVGMTLSSTVADALAKLLRKAKLELEKETLYPFVHKQQVRPDVPLCRA</sequence>
<dbReference type="PROSITE" id="PS51257">
    <property type="entry name" value="PROKAR_LIPOPROTEIN"/>
    <property type="match status" value="1"/>
</dbReference>
<dbReference type="RefSeq" id="WP_377546650.1">
    <property type="nucleotide sequence ID" value="NZ_JBHSBN010000010.1"/>
</dbReference>
<keyword evidence="1" id="KW-0732">Signal</keyword>
<organism evidence="2 3">
    <name type="scientific">Micromonospora zhanjiangensis</name>
    <dbReference type="NCBI Taxonomy" id="1522057"/>
    <lineage>
        <taxon>Bacteria</taxon>
        <taxon>Bacillati</taxon>
        <taxon>Actinomycetota</taxon>
        <taxon>Actinomycetes</taxon>
        <taxon>Micromonosporales</taxon>
        <taxon>Micromonosporaceae</taxon>
        <taxon>Micromonospora</taxon>
    </lineage>
</organism>
<keyword evidence="3" id="KW-1185">Reference proteome</keyword>
<dbReference type="EMBL" id="JBHSBN010000010">
    <property type="protein sequence ID" value="MFC4107573.1"/>
    <property type="molecule type" value="Genomic_DNA"/>
</dbReference>
<dbReference type="Proteomes" id="UP001595868">
    <property type="component" value="Unassembled WGS sequence"/>
</dbReference>
<evidence type="ECO:0000313" key="2">
    <source>
        <dbReference type="EMBL" id="MFC4107573.1"/>
    </source>
</evidence>
<feature type="chain" id="PRO_5046634544" evidence="1">
    <location>
        <begin position="25"/>
        <end position="464"/>
    </location>
</feature>
<evidence type="ECO:0000256" key="1">
    <source>
        <dbReference type="SAM" id="SignalP"/>
    </source>
</evidence>
<proteinExistence type="predicted"/>
<accession>A0ABV8KN79</accession>
<gene>
    <name evidence="2" type="ORF">ACFOX0_16790</name>
</gene>
<reference evidence="3" key="1">
    <citation type="journal article" date="2019" name="Int. J. Syst. Evol. Microbiol.">
        <title>The Global Catalogue of Microorganisms (GCM) 10K type strain sequencing project: providing services to taxonomists for standard genome sequencing and annotation.</title>
        <authorList>
            <consortium name="The Broad Institute Genomics Platform"/>
            <consortium name="The Broad Institute Genome Sequencing Center for Infectious Disease"/>
            <person name="Wu L."/>
            <person name="Ma J."/>
        </authorList>
    </citation>
    <scope>NUCLEOTIDE SEQUENCE [LARGE SCALE GENOMIC DNA]</scope>
    <source>
        <strain evidence="3">2902at01</strain>
    </source>
</reference>
<name>A0ABV8KN79_9ACTN</name>
<evidence type="ECO:0000313" key="3">
    <source>
        <dbReference type="Proteomes" id="UP001595868"/>
    </source>
</evidence>
<protein>
    <submittedName>
        <fullName evidence="2">Uncharacterized protein</fullName>
    </submittedName>
</protein>
<feature type="signal peptide" evidence="1">
    <location>
        <begin position="1"/>
        <end position="24"/>
    </location>
</feature>
<comment type="caution">
    <text evidence="2">The sequence shown here is derived from an EMBL/GenBank/DDBJ whole genome shotgun (WGS) entry which is preliminary data.</text>
</comment>